<dbReference type="Proteomes" id="UP000030539">
    <property type="component" value="Unassembled WGS sequence"/>
</dbReference>
<dbReference type="EMBL" id="JPXX01000029">
    <property type="protein sequence ID" value="KGQ36502.1"/>
    <property type="molecule type" value="Genomic_DNA"/>
</dbReference>
<feature type="domain" description="DNA circulation N-terminal" evidence="1">
    <location>
        <begin position="8"/>
        <end position="92"/>
    </location>
</feature>
<dbReference type="AlphaFoldDB" id="A0A0A2Y054"/>
<reference evidence="2 3" key="1">
    <citation type="submission" date="2014-08" db="EMBL/GenBank/DDBJ databases">
        <title>Chaperone-usher fimbriae in a diverse selection of Gallibacterium genomes.</title>
        <authorList>
            <person name="Kudirkiene E."/>
            <person name="Bager R.J."/>
            <person name="Johnson T.J."/>
            <person name="Bojesen A.M."/>
        </authorList>
    </citation>
    <scope>NUCLEOTIDE SEQUENCE [LARGE SCALE GENOMIC DNA]</scope>
    <source>
        <strain evidence="2 3">CCM5974</strain>
    </source>
</reference>
<evidence type="ECO:0000259" key="1">
    <source>
        <dbReference type="Pfam" id="PF07157"/>
    </source>
</evidence>
<sequence length="456" mass="51031">MGWTVPIRQASFRGVKFDVITVDDSFDRDTVEHAYPYVNGADIEDLGLTPRTVTFEAIFNGPGYLTDVKRLLAALQKPGADTLTHPIFGRMQNMICRSMSLRHDADYINYASVDLTFVETTPALPIFLFDFSIFGKIDELLSMLEDFVDDVLDFYAAMMEVVSFAFSVKDRLLGAWGGIYSIVDSVSQLIDEASFDLPALVTATTFKSHSAKAVKQLASALDTAIKARAEMIADEETTTQTASKSAGLLYNQNRFNEALLLVRQLQQIADDVVTGKNDSYSREQTRIKSRVTTLRKEDVKEMACAIKLLSTTTLAHLTAQLIADEVDNLLPSEIETMATTVRELIQDCITTVRALQTKQQTYQNRGEIETARYTSAYRVIEQLRQMAQNFTVLAINAINQKPPLIIREAPITGTLQQIAHAFYQDYTRTDELLRLNPQIINPNFIEKGALINGYTV</sequence>
<proteinExistence type="predicted"/>
<comment type="caution">
    <text evidence="2">The sequence shown here is derived from an EMBL/GenBank/DDBJ whole genome shotgun (WGS) entry which is preliminary data.</text>
</comment>
<gene>
    <name evidence="2" type="ORF">JP36_10260</name>
</gene>
<dbReference type="Pfam" id="PF07157">
    <property type="entry name" value="DNA_circ_N"/>
    <property type="match status" value="1"/>
</dbReference>
<dbReference type="STRING" id="155515.JP36_10260"/>
<accession>A0A0A2Y054</accession>
<evidence type="ECO:0000313" key="3">
    <source>
        <dbReference type="Proteomes" id="UP000030539"/>
    </source>
</evidence>
<protein>
    <recommendedName>
        <fullName evidence="1">DNA circulation N-terminal domain-containing protein</fullName>
    </recommendedName>
</protein>
<evidence type="ECO:0000313" key="2">
    <source>
        <dbReference type="EMBL" id="KGQ36502.1"/>
    </source>
</evidence>
<name>A0A0A2Y054_9PAST</name>
<organism evidence="2 3">
    <name type="scientific">Gallibacterium genomosp. 1</name>
    <dbReference type="NCBI Taxonomy" id="155515"/>
    <lineage>
        <taxon>Bacteria</taxon>
        <taxon>Pseudomonadati</taxon>
        <taxon>Pseudomonadota</taxon>
        <taxon>Gammaproteobacteria</taxon>
        <taxon>Pasteurellales</taxon>
        <taxon>Pasteurellaceae</taxon>
        <taxon>Gallibacterium</taxon>
    </lineage>
</organism>
<dbReference type="RefSeq" id="WP_039174338.1">
    <property type="nucleotide sequence ID" value="NZ_JPXX01000029.1"/>
</dbReference>
<dbReference type="eggNOG" id="COG4228">
    <property type="taxonomic scope" value="Bacteria"/>
</dbReference>
<dbReference type="InterPro" id="IPR009826">
    <property type="entry name" value="DNA_circ_N"/>
</dbReference>